<dbReference type="SUPFAM" id="SSF50494">
    <property type="entry name" value="Trypsin-like serine proteases"/>
    <property type="match status" value="1"/>
</dbReference>
<dbReference type="InterPro" id="IPR009003">
    <property type="entry name" value="Peptidase_S1_PA"/>
</dbReference>
<evidence type="ECO:0000256" key="3">
    <source>
        <dbReference type="ARBA" id="ARBA00022825"/>
    </source>
</evidence>
<dbReference type="RefSeq" id="XP_042588936.1">
    <property type="nucleotide sequence ID" value="XM_042733002.1"/>
</dbReference>
<keyword evidence="3 7" id="KW-0720">Serine protease</keyword>
<evidence type="ECO:0000313" key="13">
    <source>
        <dbReference type="RefSeq" id="XP_042588936.1"/>
    </source>
</evidence>
<keyword evidence="4 6" id="KW-1015">Disulfide bond</keyword>
<reference evidence="13 14" key="1">
    <citation type="submission" date="2025-04" db="UniProtKB">
        <authorList>
            <consortium name="RefSeq"/>
        </authorList>
    </citation>
    <scope>IDENTIFICATION</scope>
    <source>
        <tissue evidence="13 14">Muscle</tissue>
    </source>
</reference>
<dbReference type="OrthoDB" id="546450at2759"/>
<dbReference type="InterPro" id="IPR001254">
    <property type="entry name" value="Trypsin_dom"/>
</dbReference>
<dbReference type="SMART" id="SM00202">
    <property type="entry name" value="SR"/>
    <property type="match status" value="1"/>
</dbReference>
<dbReference type="KEGG" id="ccar:109105377"/>
<feature type="transmembrane region" description="Helical" evidence="9">
    <location>
        <begin position="108"/>
        <end position="131"/>
    </location>
</feature>
<keyword evidence="9" id="KW-0812">Transmembrane</keyword>
<comment type="caution">
    <text evidence="6">Lacks conserved residue(s) required for the propagation of feature annotation.</text>
</comment>
<evidence type="ECO:0000256" key="4">
    <source>
        <dbReference type="ARBA" id="ARBA00023157"/>
    </source>
</evidence>
<dbReference type="AlphaFoldDB" id="A0A8C1JEP6"/>
<keyword evidence="9" id="KW-1133">Transmembrane helix</keyword>
<evidence type="ECO:0000259" key="10">
    <source>
        <dbReference type="PROSITE" id="PS50240"/>
    </source>
</evidence>
<dbReference type="InterPro" id="IPR018114">
    <property type="entry name" value="TRYPSIN_HIS"/>
</dbReference>
<dbReference type="Proteomes" id="UP000694427">
    <property type="component" value="Unplaced"/>
</dbReference>
<dbReference type="PROSITE" id="PS50068">
    <property type="entry name" value="LDLRA_2"/>
    <property type="match status" value="1"/>
</dbReference>
<evidence type="ECO:0000313" key="12">
    <source>
        <dbReference type="Proteomes" id="UP000694427"/>
    </source>
</evidence>
<dbReference type="PROSITE" id="PS00134">
    <property type="entry name" value="TRYPSIN_HIS"/>
    <property type="match status" value="1"/>
</dbReference>
<name>A0A8C1JEP6_CYPCA</name>
<dbReference type="FunFam" id="2.40.10.10:FF:000003">
    <property type="entry name" value="Transmembrane serine protease 3"/>
    <property type="match status" value="1"/>
</dbReference>
<dbReference type="PANTHER" id="PTHR24252:SF30">
    <property type="entry name" value="TRANSMEMBRANE SERINE PROTEASE 2"/>
    <property type="match status" value="1"/>
</dbReference>
<keyword evidence="5" id="KW-0325">Glycoprotein</keyword>
<reference evidence="11" key="2">
    <citation type="submission" date="2025-05" db="UniProtKB">
        <authorList>
            <consortium name="Ensembl"/>
        </authorList>
    </citation>
    <scope>IDENTIFICATION</scope>
</reference>
<feature type="domain" description="Peptidase S1" evidence="10">
    <location>
        <begin position="274"/>
        <end position="506"/>
    </location>
</feature>
<dbReference type="SMART" id="SM00020">
    <property type="entry name" value="Tryp_SPc"/>
    <property type="match status" value="1"/>
</dbReference>
<dbReference type="Ensembl" id="ENSCCRT00010033535.1">
    <property type="protein sequence ID" value="ENSCCRP00010030564.1"/>
    <property type="gene ID" value="ENSCCRG00010013074.1"/>
</dbReference>
<gene>
    <name evidence="11 13 14 15" type="primary">LOC109105377</name>
</gene>
<keyword evidence="9" id="KW-0472">Membrane</keyword>
<proteinExistence type="predicted"/>
<dbReference type="RefSeq" id="XP_042588938.1">
    <property type="nucleotide sequence ID" value="XM_042733004.1"/>
</dbReference>
<dbReference type="PROSITE" id="PS00135">
    <property type="entry name" value="TRYPSIN_SER"/>
    <property type="match status" value="1"/>
</dbReference>
<sequence>MQTTDTTYDNVSHVNHGFQHEEQRPSPYAPSSGINPILPQYPGPQNPQYVLQNSPQPYFSERYSPGQSLDQYTPQTAPVNTHHTVTPGLYLDVNPVHKAASRRKKWPFILCIVITLLVVAGVIAAVLWFYGEFDCFQGRRCKTDNKCVSFSQWCDGEQNCPSGDDEAHCYRLYGSNSLLQMYSRVNQKWENVCSDGWSDNLGMQACEEMGYERNTYVGYEKINSRASSDYMLVKTDSPSSFNLTSFLSRSSDCPSNKAVALKCIDCGRNNGRRIVGGTTVTSKGVWPWQVSLQISGNHLCGGSVITPYWIITAAHCVQEFSNARDWTVYAGYLTRAEMGLATGNSVNRIVMHNFDPRTNENDIALMKLNRPLTITSDVMPVCLPNKGMYFAAPRECYVTGWGALFSGGPASQTLQEAKIQLIDRTTCNSRAVYNGRITDTMICAGKLEGGVDSCQGDSGGPLVIKENSLWWLVGDTSWGDGCAFRNKPGVYGNVTYFLDWIHEQMRRY</sequence>
<evidence type="ECO:0000313" key="14">
    <source>
        <dbReference type="RefSeq" id="XP_042588937.1"/>
    </source>
</evidence>
<evidence type="ECO:0000256" key="5">
    <source>
        <dbReference type="ARBA" id="ARBA00023180"/>
    </source>
</evidence>
<organism evidence="11 12">
    <name type="scientific">Cyprinus carpio</name>
    <name type="common">Common carp</name>
    <dbReference type="NCBI Taxonomy" id="7962"/>
    <lineage>
        <taxon>Eukaryota</taxon>
        <taxon>Metazoa</taxon>
        <taxon>Chordata</taxon>
        <taxon>Craniata</taxon>
        <taxon>Vertebrata</taxon>
        <taxon>Euteleostomi</taxon>
        <taxon>Actinopterygii</taxon>
        <taxon>Neopterygii</taxon>
        <taxon>Teleostei</taxon>
        <taxon>Ostariophysi</taxon>
        <taxon>Cypriniformes</taxon>
        <taxon>Cyprinidae</taxon>
        <taxon>Cyprininae</taxon>
        <taxon>Cyprinus</taxon>
    </lineage>
</organism>
<keyword evidence="2 7" id="KW-0378">Hydrolase</keyword>
<evidence type="ECO:0000256" key="8">
    <source>
        <dbReference type="SAM" id="MobiDB-lite"/>
    </source>
</evidence>
<dbReference type="PROSITE" id="PS50240">
    <property type="entry name" value="TRYPSIN_DOM"/>
    <property type="match status" value="1"/>
</dbReference>
<dbReference type="SUPFAM" id="SSF56487">
    <property type="entry name" value="SRCR-like"/>
    <property type="match status" value="1"/>
</dbReference>
<evidence type="ECO:0000313" key="11">
    <source>
        <dbReference type="Ensembl" id="ENSCCRP00010030564.1"/>
    </source>
</evidence>
<dbReference type="InterPro" id="IPR001314">
    <property type="entry name" value="Peptidase_S1A"/>
</dbReference>
<dbReference type="InterPro" id="IPR043504">
    <property type="entry name" value="Peptidase_S1_PA_chymotrypsin"/>
</dbReference>
<dbReference type="Proteomes" id="UP001155660">
    <property type="component" value="Chromosome B10"/>
</dbReference>
<dbReference type="PRINTS" id="PR00722">
    <property type="entry name" value="CHYMOTRYPSIN"/>
</dbReference>
<dbReference type="InterPro" id="IPR036772">
    <property type="entry name" value="SRCR-like_dom_sf"/>
</dbReference>
<evidence type="ECO:0000256" key="2">
    <source>
        <dbReference type="ARBA" id="ARBA00022801"/>
    </source>
</evidence>
<dbReference type="GO" id="GO:0006508">
    <property type="term" value="P:proteolysis"/>
    <property type="evidence" value="ECO:0007669"/>
    <property type="project" value="UniProtKB-KW"/>
</dbReference>
<dbReference type="Pfam" id="PF00089">
    <property type="entry name" value="Trypsin"/>
    <property type="match status" value="1"/>
</dbReference>
<dbReference type="Gene3D" id="2.40.10.10">
    <property type="entry name" value="Trypsin-like serine proteases"/>
    <property type="match status" value="1"/>
</dbReference>
<evidence type="ECO:0000256" key="1">
    <source>
        <dbReference type="ARBA" id="ARBA00022670"/>
    </source>
</evidence>
<dbReference type="GeneID" id="109105377"/>
<feature type="disulfide bond" evidence="6">
    <location>
        <begin position="135"/>
        <end position="147"/>
    </location>
</feature>
<dbReference type="Gene3D" id="4.10.400.10">
    <property type="entry name" value="Low-density Lipoprotein Receptor"/>
    <property type="match status" value="1"/>
</dbReference>
<dbReference type="Gene3D" id="3.10.250.10">
    <property type="entry name" value="SRCR-like domain"/>
    <property type="match status" value="1"/>
</dbReference>
<evidence type="ECO:0000313" key="15">
    <source>
        <dbReference type="RefSeq" id="XP_042588938.1"/>
    </source>
</evidence>
<dbReference type="InterPro" id="IPR001190">
    <property type="entry name" value="SRCR"/>
</dbReference>
<evidence type="ECO:0000256" key="9">
    <source>
        <dbReference type="SAM" id="Phobius"/>
    </source>
</evidence>
<dbReference type="InterPro" id="IPR002172">
    <property type="entry name" value="LDrepeatLR_classA_rpt"/>
</dbReference>
<dbReference type="RefSeq" id="XP_042588937.1">
    <property type="nucleotide sequence ID" value="XM_042733003.1"/>
</dbReference>
<dbReference type="Pfam" id="PF15494">
    <property type="entry name" value="SRCR_2"/>
    <property type="match status" value="1"/>
</dbReference>
<protein>
    <submittedName>
        <fullName evidence="13 14">Transmembrane protease serine 2-like isoform X1</fullName>
    </submittedName>
    <submittedName>
        <fullName evidence="11">Transmembrane serine protease 2</fullName>
    </submittedName>
</protein>
<evidence type="ECO:0000256" key="6">
    <source>
        <dbReference type="PROSITE-ProRule" id="PRU00124"/>
    </source>
</evidence>
<feature type="region of interest" description="Disordered" evidence="8">
    <location>
        <begin position="17"/>
        <end position="37"/>
    </location>
</feature>
<dbReference type="GO" id="GO:0004252">
    <property type="term" value="F:serine-type endopeptidase activity"/>
    <property type="evidence" value="ECO:0007669"/>
    <property type="project" value="InterPro"/>
</dbReference>
<dbReference type="PANTHER" id="PTHR24252">
    <property type="entry name" value="ACROSIN-RELATED"/>
    <property type="match status" value="1"/>
</dbReference>
<dbReference type="SUPFAM" id="SSF57424">
    <property type="entry name" value="LDL receptor-like module"/>
    <property type="match status" value="1"/>
</dbReference>
<dbReference type="SMART" id="SM00192">
    <property type="entry name" value="LDLa"/>
    <property type="match status" value="1"/>
</dbReference>
<accession>A0A8C1JEP6</accession>
<dbReference type="GO" id="GO:0016020">
    <property type="term" value="C:membrane"/>
    <property type="evidence" value="ECO:0007669"/>
    <property type="project" value="InterPro"/>
</dbReference>
<dbReference type="InterPro" id="IPR036055">
    <property type="entry name" value="LDL_receptor-like_sf"/>
</dbReference>
<keyword evidence="1 7" id="KW-0645">Protease</keyword>
<feature type="disulfide bond" evidence="6">
    <location>
        <begin position="154"/>
        <end position="169"/>
    </location>
</feature>
<keyword evidence="12" id="KW-1185">Reference proteome</keyword>
<evidence type="ECO:0000256" key="7">
    <source>
        <dbReference type="RuleBase" id="RU363034"/>
    </source>
</evidence>
<dbReference type="InterPro" id="IPR033116">
    <property type="entry name" value="TRYPSIN_SER"/>
</dbReference>
<dbReference type="CDD" id="cd00190">
    <property type="entry name" value="Tryp_SPc"/>
    <property type="match status" value="1"/>
</dbReference>